<sequence>MNTIKLGIIGAGYRGSIHLENCLQREDVAIEVVIEPSLINQEKAIALFAKYNKKLPIFYKSDYPLLFKEIVLDAVIISVPWDVFPEVAKYVLRFPIYVGIEAASAQNMELLYALKATQENSGATCMILENTCFHRDVMAVQNMIDQGLFGELIHCRGGYEHDLRTVKFDENMNYGDGVEGEASWRTHHSTFRNGDLYPTHGIGPIASLLKINKGNRFTSIVSHATKAVGLKSYVEQNKGVNHPNAKDKYTLGDVVTSTLTTANGETIVLTHNTNLPRPYSLGFRVQGTKGIWIQEHGNHLHLQDKCVADEWIEKPYQVFNAYDATCWKKGQYKAAKTARHQMDYFVLDEFISATIEKRKPKYDLYDMLTWLAISPLSELSINQNNKTIPFPDFTDGNWENKKLTTTVTSKNND</sequence>
<dbReference type="Gene3D" id="3.30.360.10">
    <property type="entry name" value="Dihydrodipicolinate Reductase, domain 2"/>
    <property type="match status" value="1"/>
</dbReference>
<dbReference type="SUPFAM" id="SSF55347">
    <property type="entry name" value="Glyceraldehyde-3-phosphate dehydrogenase-like, C-terminal domain"/>
    <property type="match status" value="1"/>
</dbReference>
<protein>
    <submittedName>
        <fullName evidence="3">Gfo/Idh/MocA family oxidoreductase</fullName>
    </submittedName>
</protein>
<dbReference type="InterPro" id="IPR049303">
    <property type="entry name" value="Glyco_hydro_109_C"/>
</dbReference>
<reference evidence="3 4" key="1">
    <citation type="submission" date="2018-12" db="EMBL/GenBank/DDBJ databases">
        <title>Flammeovirga pectinis sp. nov., isolated from the gut of the Korean scallop, Patinopecten yessoensis.</title>
        <authorList>
            <person name="Bae J.-W."/>
            <person name="Jeong Y.-S."/>
            <person name="Kang W."/>
        </authorList>
    </citation>
    <scope>NUCLEOTIDE SEQUENCE [LARGE SCALE GENOMIC DNA]</scope>
    <source>
        <strain evidence="3 4">L12M1</strain>
    </source>
</reference>
<dbReference type="OrthoDB" id="9771072at2"/>
<dbReference type="InterPro" id="IPR050463">
    <property type="entry name" value="Gfo/Idh/MocA_oxidrdct_glycsds"/>
</dbReference>
<proteinExistence type="predicted"/>
<evidence type="ECO:0000313" key="4">
    <source>
        <dbReference type="Proteomes" id="UP000267268"/>
    </source>
</evidence>
<dbReference type="PANTHER" id="PTHR43818">
    <property type="entry name" value="BCDNA.GH03377"/>
    <property type="match status" value="1"/>
</dbReference>
<gene>
    <name evidence="3" type="ORF">EI427_22610</name>
</gene>
<name>A0A3Q9FSM0_9BACT</name>
<dbReference type="SUPFAM" id="SSF51735">
    <property type="entry name" value="NAD(P)-binding Rossmann-fold domains"/>
    <property type="match status" value="1"/>
</dbReference>
<dbReference type="PANTHER" id="PTHR43818:SF1">
    <property type="entry name" value="GLYCOSYL HYDROLASE FAMILY 109 PROTEIN"/>
    <property type="match status" value="1"/>
</dbReference>
<dbReference type="AlphaFoldDB" id="A0A3Q9FSM0"/>
<dbReference type="KEGG" id="fll:EI427_22610"/>
<organism evidence="3 4">
    <name type="scientific">Flammeovirga pectinis</name>
    <dbReference type="NCBI Taxonomy" id="2494373"/>
    <lineage>
        <taxon>Bacteria</taxon>
        <taxon>Pseudomonadati</taxon>
        <taxon>Bacteroidota</taxon>
        <taxon>Cytophagia</taxon>
        <taxon>Cytophagales</taxon>
        <taxon>Flammeovirgaceae</taxon>
        <taxon>Flammeovirga</taxon>
    </lineage>
</organism>
<accession>A0A3Q9FSM0</accession>
<dbReference type="Pfam" id="PF21252">
    <property type="entry name" value="Glyco_hydro_109_C"/>
    <property type="match status" value="1"/>
</dbReference>
<dbReference type="Gene3D" id="3.40.50.720">
    <property type="entry name" value="NAD(P)-binding Rossmann-like Domain"/>
    <property type="match status" value="1"/>
</dbReference>
<keyword evidence="1" id="KW-0520">NAD</keyword>
<keyword evidence="4" id="KW-1185">Reference proteome</keyword>
<evidence type="ECO:0000313" key="3">
    <source>
        <dbReference type="EMBL" id="AZQ65015.1"/>
    </source>
</evidence>
<dbReference type="RefSeq" id="WP_126619308.1">
    <property type="nucleotide sequence ID" value="NZ_CP034563.1"/>
</dbReference>
<dbReference type="InterPro" id="IPR036291">
    <property type="entry name" value="NAD(P)-bd_dom_sf"/>
</dbReference>
<feature type="domain" description="Glycosyl hydrolase 109 C-terminal" evidence="2">
    <location>
        <begin position="138"/>
        <end position="311"/>
    </location>
</feature>
<dbReference type="EMBL" id="CP034563">
    <property type="protein sequence ID" value="AZQ65015.1"/>
    <property type="molecule type" value="Genomic_DNA"/>
</dbReference>
<evidence type="ECO:0000259" key="2">
    <source>
        <dbReference type="Pfam" id="PF21252"/>
    </source>
</evidence>
<dbReference type="Proteomes" id="UP000267268">
    <property type="component" value="Chromosome 2"/>
</dbReference>
<evidence type="ECO:0000256" key="1">
    <source>
        <dbReference type="ARBA" id="ARBA00023027"/>
    </source>
</evidence>